<accession>A0AAD6GPK5</accession>
<evidence type="ECO:0000256" key="3">
    <source>
        <dbReference type="SAM" id="Phobius"/>
    </source>
</evidence>
<reference evidence="4 5" key="1">
    <citation type="journal article" date="2023" name="IMA Fungus">
        <title>Comparative genomic study of the Penicillium genus elucidates a diverse pangenome and 15 lateral gene transfer events.</title>
        <authorList>
            <person name="Petersen C."/>
            <person name="Sorensen T."/>
            <person name="Nielsen M.R."/>
            <person name="Sondergaard T.E."/>
            <person name="Sorensen J.L."/>
            <person name="Fitzpatrick D.A."/>
            <person name="Frisvad J.C."/>
            <person name="Nielsen K.L."/>
        </authorList>
    </citation>
    <scope>NUCLEOTIDE SEQUENCE [LARGE SCALE GENOMIC DNA]</scope>
    <source>
        <strain evidence="4 5">IBT 29057</strain>
    </source>
</reference>
<dbReference type="AlphaFoldDB" id="A0AAD6GPK5"/>
<dbReference type="GO" id="GO:0004252">
    <property type="term" value="F:serine-type endopeptidase activity"/>
    <property type="evidence" value="ECO:0007669"/>
    <property type="project" value="InterPro"/>
</dbReference>
<evidence type="ECO:0000256" key="2">
    <source>
        <dbReference type="ARBA" id="ARBA00023145"/>
    </source>
</evidence>
<organism evidence="4 5">
    <name type="scientific">Penicillium hetheringtonii</name>
    <dbReference type="NCBI Taxonomy" id="911720"/>
    <lineage>
        <taxon>Eukaryota</taxon>
        <taxon>Fungi</taxon>
        <taxon>Dikarya</taxon>
        <taxon>Ascomycota</taxon>
        <taxon>Pezizomycotina</taxon>
        <taxon>Eurotiomycetes</taxon>
        <taxon>Eurotiomycetidae</taxon>
        <taxon>Eurotiales</taxon>
        <taxon>Aspergillaceae</taxon>
        <taxon>Penicillium</taxon>
    </lineage>
</organism>
<evidence type="ECO:0000313" key="4">
    <source>
        <dbReference type="EMBL" id="KAJ5573291.1"/>
    </source>
</evidence>
<dbReference type="EMBL" id="JAQJAC010000009">
    <property type="protein sequence ID" value="KAJ5573291.1"/>
    <property type="molecule type" value="Genomic_DNA"/>
</dbReference>
<evidence type="ECO:0000313" key="5">
    <source>
        <dbReference type="Proteomes" id="UP001216150"/>
    </source>
</evidence>
<gene>
    <name evidence="4" type="ORF">N7450_010275</name>
</gene>
<protein>
    <submittedName>
        <fullName evidence="4">Uncharacterized protein</fullName>
    </submittedName>
</protein>
<keyword evidence="2" id="KW-0865">Zymogen</keyword>
<comment type="caution">
    <text evidence="4">The sequence shown here is derived from an EMBL/GenBank/DDBJ whole genome shotgun (WGS) entry which is preliminary data.</text>
</comment>
<dbReference type="Proteomes" id="UP001216150">
    <property type="component" value="Unassembled WGS sequence"/>
</dbReference>
<keyword evidence="3" id="KW-1133">Transmembrane helix</keyword>
<evidence type="ECO:0000256" key="1">
    <source>
        <dbReference type="ARBA" id="ARBA00022729"/>
    </source>
</evidence>
<dbReference type="GO" id="GO:0006508">
    <property type="term" value="P:proteolysis"/>
    <property type="evidence" value="ECO:0007669"/>
    <property type="project" value="InterPro"/>
</dbReference>
<keyword evidence="3" id="KW-0812">Transmembrane</keyword>
<dbReference type="SUPFAM" id="SSF52743">
    <property type="entry name" value="Subtilisin-like"/>
    <property type="match status" value="1"/>
</dbReference>
<dbReference type="InterPro" id="IPR036852">
    <property type="entry name" value="Peptidase_S8/S53_dom_sf"/>
</dbReference>
<sequence length="135" mass="15166">MAEENIFANPEFLLPGEDLPVEGMNKPVSGSSYATAYAAGLAALVLYFLEMHLKLERSDEEVVHGKVKTLESRLENARTTDGMRAIFRALSRELGTSVFVRPAQIFNSLREEFAELQDEARRQMDMIASKLQIDD</sequence>
<feature type="transmembrane region" description="Helical" evidence="3">
    <location>
        <begin position="30"/>
        <end position="49"/>
    </location>
</feature>
<name>A0AAD6GPK5_9EURO</name>
<proteinExistence type="predicted"/>
<keyword evidence="5" id="KW-1185">Reference proteome</keyword>
<keyword evidence="3" id="KW-0472">Membrane</keyword>
<keyword evidence="1" id="KW-0732">Signal</keyword>